<evidence type="ECO:0000259" key="3">
    <source>
        <dbReference type="Pfam" id="PF00483"/>
    </source>
</evidence>
<dbReference type="EMBL" id="NSIT01000137">
    <property type="protein sequence ID" value="PJE78718.1"/>
    <property type="molecule type" value="Genomic_DNA"/>
</dbReference>
<dbReference type="GO" id="GO:0003983">
    <property type="term" value="F:UTP:glucose-1-phosphate uridylyltransferase activity"/>
    <property type="evidence" value="ECO:0007669"/>
    <property type="project" value="UniProtKB-EC"/>
</dbReference>
<dbReference type="InterPro" id="IPR005835">
    <property type="entry name" value="NTP_transferase_dom"/>
</dbReference>
<keyword evidence="2 4" id="KW-0548">Nucleotidyltransferase</keyword>
<evidence type="ECO:0000256" key="1">
    <source>
        <dbReference type="ARBA" id="ARBA00022679"/>
    </source>
</evidence>
<reference evidence="4" key="1">
    <citation type="journal article" date="2017" name="Appl. Environ. Microbiol.">
        <title>Molecular characterization of an Endozoicomonas-like organism causing infection in king scallop Pecten maximus L.</title>
        <authorList>
            <person name="Cano I."/>
            <person name="van Aerle R."/>
            <person name="Ross S."/>
            <person name="Verner-Jeffreys D.W."/>
            <person name="Paley R.K."/>
            <person name="Rimmer G."/>
            <person name="Ryder D."/>
            <person name="Hooper P."/>
            <person name="Stone D."/>
            <person name="Feist S.W."/>
        </authorList>
    </citation>
    <scope>NUCLEOTIDE SEQUENCE</scope>
</reference>
<protein>
    <submittedName>
        <fullName evidence="4">UTP--glucose-1-phosphate uridylyltransferase</fullName>
        <ecNumber evidence="4">2.7.7.9</ecNumber>
    </submittedName>
</protein>
<dbReference type="SUPFAM" id="SSF53448">
    <property type="entry name" value="Nucleotide-diphospho-sugar transferases"/>
    <property type="match status" value="1"/>
</dbReference>
<dbReference type="AlphaFoldDB" id="A0A2H9T688"/>
<dbReference type="Gene3D" id="3.90.550.10">
    <property type="entry name" value="Spore Coat Polysaccharide Biosynthesis Protein SpsA, Chain A"/>
    <property type="match status" value="1"/>
</dbReference>
<evidence type="ECO:0000313" key="4">
    <source>
        <dbReference type="EMBL" id="PJE78718.1"/>
    </source>
</evidence>
<comment type="caution">
    <text evidence="4">The sequence shown here is derived from an EMBL/GenBank/DDBJ whole genome shotgun (WGS) entry which is preliminary data.</text>
</comment>
<dbReference type="PANTHER" id="PTHR43584:SF8">
    <property type="entry name" value="N-ACETYLMURAMATE ALPHA-1-PHOSPHATE URIDYLYLTRANSFERASE"/>
    <property type="match status" value="1"/>
</dbReference>
<dbReference type="PANTHER" id="PTHR43584">
    <property type="entry name" value="NUCLEOTIDYL TRANSFERASE"/>
    <property type="match status" value="1"/>
</dbReference>
<dbReference type="CDD" id="cd06422">
    <property type="entry name" value="NTP_transferase_like_1"/>
    <property type="match status" value="1"/>
</dbReference>
<keyword evidence="1 4" id="KW-0808">Transferase</keyword>
<feature type="domain" description="Nucleotidyl transferase" evidence="3">
    <location>
        <begin position="2"/>
        <end position="116"/>
    </location>
</feature>
<name>A0A2H9T688_9ZZZZ</name>
<sequence>MKAMILAAGLGKRLRPLTLQTPKPLLPVAGKPLIVYHIEKLATSGIQDIVINISWLGHKIREYLGDGSRWHIRLHYSHETEPLETGGGILKALPLLGNGPFIVINSDIYSSFSPETLSLPAGKLAHLVMVSNPAFHEQGDFLLSHGVLSNPFNRTNRKPDNNQRLTFSGISMLTPELFKNCKAGAFPLAPLLTDAMTSKKISGHYFPGYWIDAGTSDRMQSLDNYLSQLRLNGNS</sequence>
<accession>A0A2H9T688</accession>
<dbReference type="Pfam" id="PF00483">
    <property type="entry name" value="NTP_transferase"/>
    <property type="match status" value="1"/>
</dbReference>
<dbReference type="NCBIfam" id="NF045761">
    <property type="entry name" value="NAMPUrTaseMurU"/>
    <property type="match status" value="1"/>
</dbReference>
<dbReference type="InterPro" id="IPR054790">
    <property type="entry name" value="MurU"/>
</dbReference>
<organism evidence="4">
    <name type="scientific">invertebrate metagenome</name>
    <dbReference type="NCBI Taxonomy" id="1711999"/>
    <lineage>
        <taxon>unclassified sequences</taxon>
        <taxon>metagenomes</taxon>
        <taxon>organismal metagenomes</taxon>
    </lineage>
</organism>
<evidence type="ECO:0000256" key="2">
    <source>
        <dbReference type="ARBA" id="ARBA00022695"/>
    </source>
</evidence>
<dbReference type="InterPro" id="IPR050065">
    <property type="entry name" value="GlmU-like"/>
</dbReference>
<dbReference type="EC" id="2.7.7.9" evidence="4"/>
<proteinExistence type="predicted"/>
<gene>
    <name evidence="4" type="primary">cugP</name>
    <name evidence="4" type="ORF">CI610_02338</name>
</gene>
<dbReference type="InterPro" id="IPR029044">
    <property type="entry name" value="Nucleotide-diphossugar_trans"/>
</dbReference>